<keyword evidence="2" id="KW-0472">Membrane</keyword>
<keyword evidence="2" id="KW-0812">Transmembrane</keyword>
<feature type="transmembrane region" description="Helical" evidence="2">
    <location>
        <begin position="9"/>
        <end position="27"/>
    </location>
</feature>
<dbReference type="PANTHER" id="PTHR43156">
    <property type="entry name" value="STAGE II SPORULATION PROTEIN E-RELATED"/>
    <property type="match status" value="1"/>
</dbReference>
<dbReference type="SMART" id="SM00304">
    <property type="entry name" value="HAMP"/>
    <property type="match status" value="1"/>
</dbReference>
<dbReference type="Gene3D" id="6.10.340.10">
    <property type="match status" value="1"/>
</dbReference>
<dbReference type="GO" id="GO:0016020">
    <property type="term" value="C:membrane"/>
    <property type="evidence" value="ECO:0007669"/>
    <property type="project" value="InterPro"/>
</dbReference>
<comment type="caution">
    <text evidence="4">The sequence shown here is derived from an EMBL/GenBank/DDBJ whole genome shotgun (WGS) entry which is preliminary data.</text>
</comment>
<dbReference type="GO" id="GO:0016791">
    <property type="term" value="F:phosphatase activity"/>
    <property type="evidence" value="ECO:0007669"/>
    <property type="project" value="TreeGrafter"/>
</dbReference>
<evidence type="ECO:0000313" key="5">
    <source>
        <dbReference type="Proteomes" id="UP000252355"/>
    </source>
</evidence>
<dbReference type="InterPro" id="IPR036457">
    <property type="entry name" value="PPM-type-like_dom_sf"/>
</dbReference>
<accession>A0A367ZLE3</accession>
<protein>
    <submittedName>
        <fullName evidence="4">Serine phosphatase RsbU, regulator of sigma subunit</fullName>
    </submittedName>
</protein>
<keyword evidence="1" id="KW-0378">Hydrolase</keyword>
<dbReference type="GO" id="GO:0007165">
    <property type="term" value="P:signal transduction"/>
    <property type="evidence" value="ECO:0007669"/>
    <property type="project" value="InterPro"/>
</dbReference>
<evidence type="ECO:0000313" key="4">
    <source>
        <dbReference type="EMBL" id="RCK78924.1"/>
    </source>
</evidence>
<organism evidence="4 5">
    <name type="scientific">Candidatus Ozemobacter sibiricus</name>
    <dbReference type="NCBI Taxonomy" id="2268124"/>
    <lineage>
        <taxon>Bacteria</taxon>
        <taxon>Candidatus Ozemobacteria</taxon>
        <taxon>Candidatus Ozemobacterales</taxon>
        <taxon>Candidatus Ozemobacteraceae</taxon>
        <taxon>Candidatus Ozemobacter</taxon>
    </lineage>
</organism>
<dbReference type="InterPro" id="IPR001932">
    <property type="entry name" value="PPM-type_phosphatase-like_dom"/>
</dbReference>
<dbReference type="InterPro" id="IPR003660">
    <property type="entry name" value="HAMP_dom"/>
</dbReference>
<reference evidence="4 5" key="1">
    <citation type="submission" date="2018-05" db="EMBL/GenBank/DDBJ databases">
        <title>A metagenomic window into the 2 km-deep terrestrial subsurface aquifer revealed taxonomically and functionally diverse microbial community comprising novel uncultured bacterial lineages.</title>
        <authorList>
            <person name="Kadnikov V.V."/>
            <person name="Mardanov A.V."/>
            <person name="Beletsky A.V."/>
            <person name="Banks D."/>
            <person name="Pimenov N.V."/>
            <person name="Frank Y.A."/>
            <person name="Karnachuk O.V."/>
            <person name="Ravin N.V."/>
        </authorList>
    </citation>
    <scope>NUCLEOTIDE SEQUENCE [LARGE SCALE GENOMIC DNA]</scope>
    <source>
        <strain evidence="4">BY5</strain>
    </source>
</reference>
<dbReference type="InterPro" id="IPR052016">
    <property type="entry name" value="Bact_Sigma-Reg"/>
</dbReference>
<evidence type="ECO:0000256" key="1">
    <source>
        <dbReference type="ARBA" id="ARBA00022801"/>
    </source>
</evidence>
<evidence type="ECO:0000256" key="2">
    <source>
        <dbReference type="SAM" id="Phobius"/>
    </source>
</evidence>
<name>A0A367ZLE3_9BACT</name>
<evidence type="ECO:0000259" key="3">
    <source>
        <dbReference type="PROSITE" id="PS50885"/>
    </source>
</evidence>
<dbReference type="Proteomes" id="UP000252355">
    <property type="component" value="Unassembled WGS sequence"/>
</dbReference>
<feature type="transmembrane region" description="Helical" evidence="2">
    <location>
        <begin position="323"/>
        <end position="348"/>
    </location>
</feature>
<dbReference type="Gene3D" id="3.60.40.10">
    <property type="entry name" value="PPM-type phosphatase domain"/>
    <property type="match status" value="1"/>
</dbReference>
<dbReference type="PANTHER" id="PTHR43156:SF2">
    <property type="entry name" value="STAGE II SPORULATION PROTEIN E"/>
    <property type="match status" value="1"/>
</dbReference>
<feature type="transmembrane region" description="Helical" evidence="2">
    <location>
        <begin position="292"/>
        <end position="311"/>
    </location>
</feature>
<gene>
    <name evidence="4" type="ORF">OZSIB_0475</name>
</gene>
<feature type="domain" description="HAMP" evidence="3">
    <location>
        <begin position="659"/>
        <end position="711"/>
    </location>
</feature>
<dbReference type="Pfam" id="PF07228">
    <property type="entry name" value="SpoIIE"/>
    <property type="match status" value="1"/>
</dbReference>
<dbReference type="PROSITE" id="PS50885">
    <property type="entry name" value="HAMP"/>
    <property type="match status" value="1"/>
</dbReference>
<dbReference type="EMBL" id="QOQW01000017">
    <property type="protein sequence ID" value="RCK78924.1"/>
    <property type="molecule type" value="Genomic_DNA"/>
</dbReference>
<proteinExistence type="predicted"/>
<keyword evidence="2" id="KW-1133">Transmembrane helix</keyword>
<sequence>MTAGLNRRALVPTLVFLLPCLGLLWYLDRTAHTAWEEARADHRALLERLVAQCSRRADRTAAIQDTATRIARALTWGEDPRPLLEALPPGAVQVFLFDGNGRRRPHPGFTSGMVQASERCHALLRQAVRGQGRPLSPSESRLVESFLGHPGALSIVAARVGRLQSLEAVGVDRSIGLYPFRTRARPRRRGSFILILDHGNITPAWLITRALMRLRRLAGPRFRFAALSLEPPDAATREAARDWGPVPPLPPAAMTGFFRWDDAEWAGMLHARHFLMLAGAAPPAYLPSLAGWHPLTLGVTVGLSAWLFWAARRAFQRGIPLRLLMATTLGAVVFTGMAALLGFGAVGLEARRSTLYRERRKDGLEILSKIDADLPFFMNVLQRRFQRIADTLPRVLDSPVKRQELLGRIRGVGTVLAVDLFDASGTALFRSPSTIDGVYQTLWGEAFHRVLGRIAAIALKRARPKTVGPEPPPPSRQETLVDRLGLRFWQDRGRLFTGLIAKHPLTLFFQIIPDRQGQPTAALLIRIRHQAIERAHLRDRTRTLARTAASHGYPFRVFAVDDHGAVSSRVGRRLPPHLLADMADDMTKSRLPTSRTFRWGKRTYLLVSQPARVWRNACLYHLSPLDTLDQEAHHLRSGFVAFGALVLLLAGGILAAASRLLLDPLAPIGESLRQIAASQLKGSLELSTGDEFETIAAGIQATIQELRERRLAQTIQHHLIPSGPLAQAGTAAQGWTRSHAEIGGEIFDCQALGADRLALWIARAPGHSIPSALVLAMIKVALRLFLETPGSRPASVLADLDRHFRQRMQGYRPAPLALAFADPARQRFEAVLRGDFQVLHLSADGLLGRFTRPAHQEADALWEVNGAVQAGERWIMLSGEDGPAGDHHSAATRWWTGLAGELGRRPLAETGPFLLDRLAAFMPDPAARTRTVVVWEVPGP</sequence>
<dbReference type="AlphaFoldDB" id="A0A367ZLE3"/>